<sequence>MKPLIPKKPAKSQRERLILFGLIELYLKTGKPIGSHTLREQGFETLSPATIRNYFMKLEEEGYLKQQHSSGGRIPTSLGFKIYAEAHINKPRLSEQDKKNATRLFQKQTRELVVYLNQVTESLSELTSCAVFLSAPRFDQDFILDIKLVSIDQNRLLCVLISDFGLIHNEVLYVDKKISHSLSRKLESYFHWRLNKLDKPLLNQEEESLAAKLYKEAILRHIVSYTNFSVEDLFQAGFSKLLAYPDFNDASVLASGLSLFENKQQLRALLNKSCQIGKLHSWIGDDLHAFAPEATSCSILAVPYHIHHTICGAFGILGPNRMPYRELFGLLEIAANIISNSLTSSMYKYKISFRQPKHSHLESKENPLILEKSSYLLLENKSLYQKGEIDDSRTE</sequence>
<feature type="domain" description="Heat-inducible transcription repressor HrcA C-terminal" evidence="6">
    <location>
        <begin position="116"/>
        <end position="326"/>
    </location>
</feature>
<dbReference type="InterPro" id="IPR036390">
    <property type="entry name" value="WH_DNA-bd_sf"/>
</dbReference>
<reference evidence="7 8" key="1">
    <citation type="submission" date="2020-01" db="EMBL/GenBank/DDBJ databases">
        <authorList>
            <person name="Sixt B."/>
            <person name="Schulz F."/>
            <person name="Kostanjsek R."/>
            <person name="Koestlbacher S."/>
            <person name="Collingro A."/>
            <person name="Toenshoff E."/>
            <person name="Horn M."/>
        </authorList>
    </citation>
    <scope>NUCLEOTIDE SEQUENCE [LARGE SCALE GENOMIC DNA]</scope>
    <source>
        <strain evidence="7 8">15C</strain>
    </source>
</reference>
<dbReference type="PIRSF" id="PIRSF005485">
    <property type="entry name" value="HrcA"/>
    <property type="match status" value="1"/>
</dbReference>
<evidence type="ECO:0000256" key="3">
    <source>
        <dbReference type="ARBA" id="ARBA00023016"/>
    </source>
</evidence>
<comment type="function">
    <text evidence="5">Negative regulator of class I heat shock genes (grpE-dnaK-dnaJ and groELS operons). Prevents heat-shock induction of these operons.</text>
</comment>
<dbReference type="SUPFAM" id="SSF46785">
    <property type="entry name" value="Winged helix' DNA-binding domain"/>
    <property type="match status" value="1"/>
</dbReference>
<dbReference type="InterPro" id="IPR021153">
    <property type="entry name" value="HrcA_C"/>
</dbReference>
<keyword evidence="8" id="KW-1185">Reference proteome</keyword>
<dbReference type="PANTHER" id="PTHR34824">
    <property type="entry name" value="HEAT-INDUCIBLE TRANSCRIPTION REPRESSOR HRCA"/>
    <property type="match status" value="1"/>
</dbReference>
<dbReference type="Pfam" id="PF01628">
    <property type="entry name" value="HrcA"/>
    <property type="match status" value="1"/>
</dbReference>
<dbReference type="Proteomes" id="UP000822862">
    <property type="component" value="Chromosome"/>
</dbReference>
<organism evidence="7 8">
    <name type="scientific">Candidatus Rhabdochlamydia porcellionis</name>
    <dbReference type="NCBI Taxonomy" id="225148"/>
    <lineage>
        <taxon>Bacteria</taxon>
        <taxon>Pseudomonadati</taxon>
        <taxon>Chlamydiota</taxon>
        <taxon>Chlamydiia</taxon>
        <taxon>Parachlamydiales</taxon>
        <taxon>Candidatus Rhabdochlamydiaceae</taxon>
        <taxon>Candidatus Rhabdochlamydia</taxon>
    </lineage>
</organism>
<evidence type="ECO:0000256" key="4">
    <source>
        <dbReference type="ARBA" id="ARBA00023163"/>
    </source>
</evidence>
<dbReference type="Gene3D" id="1.10.10.10">
    <property type="entry name" value="Winged helix-like DNA-binding domain superfamily/Winged helix DNA-binding domain"/>
    <property type="match status" value="1"/>
</dbReference>
<proteinExistence type="inferred from homology"/>
<accession>A0ABX8YYU2</accession>
<reference evidence="7 8" key="2">
    <citation type="submission" date="2021-05" db="EMBL/GenBank/DDBJ databases">
        <title>Ecology and evolution of chlamydial symbionts of arthropods.</title>
        <authorList>
            <person name="Halter T."/>
            <person name="Sixt B.S."/>
            <person name="Toenshoff E.R."/>
            <person name="Koestlbacher S."/>
            <person name="Schulz F."/>
            <person name="Kostanjsek R."/>
            <person name="Collingro A."/>
            <person name="Hendrickx F."/>
            <person name="Horn M."/>
        </authorList>
    </citation>
    <scope>NUCLEOTIDE SEQUENCE [LARGE SCALE GENOMIC DNA]</scope>
    <source>
        <strain evidence="7 8">15C</strain>
    </source>
</reference>
<dbReference type="InterPro" id="IPR002571">
    <property type="entry name" value="HrcA"/>
</dbReference>
<evidence type="ECO:0000313" key="7">
    <source>
        <dbReference type="EMBL" id="QZA58459.1"/>
    </source>
</evidence>
<evidence type="ECO:0000259" key="6">
    <source>
        <dbReference type="Pfam" id="PF01628"/>
    </source>
</evidence>
<keyword evidence="1 5" id="KW-0678">Repressor</keyword>
<keyword evidence="4 5" id="KW-0804">Transcription</keyword>
<dbReference type="HAMAP" id="MF_00081">
    <property type="entry name" value="HrcA"/>
    <property type="match status" value="1"/>
</dbReference>
<dbReference type="InterPro" id="IPR029016">
    <property type="entry name" value="GAF-like_dom_sf"/>
</dbReference>
<evidence type="ECO:0000256" key="5">
    <source>
        <dbReference type="HAMAP-Rule" id="MF_00081"/>
    </source>
</evidence>
<gene>
    <name evidence="5" type="primary">hrcA</name>
    <name evidence="7" type="ORF">RHAB15C_0000333</name>
</gene>
<comment type="similarity">
    <text evidence="5">Belongs to the HrcA family.</text>
</comment>
<dbReference type="Gene3D" id="3.30.390.60">
    <property type="entry name" value="Heat-inducible transcription repressor hrca homolog, domain 3"/>
    <property type="match status" value="1"/>
</dbReference>
<dbReference type="NCBIfam" id="TIGR00331">
    <property type="entry name" value="hrcA"/>
    <property type="match status" value="1"/>
</dbReference>
<keyword evidence="2 5" id="KW-0805">Transcription regulation</keyword>
<dbReference type="SUPFAM" id="SSF55781">
    <property type="entry name" value="GAF domain-like"/>
    <property type="match status" value="1"/>
</dbReference>
<evidence type="ECO:0000313" key="8">
    <source>
        <dbReference type="Proteomes" id="UP000822862"/>
    </source>
</evidence>
<evidence type="ECO:0000256" key="2">
    <source>
        <dbReference type="ARBA" id="ARBA00023015"/>
    </source>
</evidence>
<dbReference type="InterPro" id="IPR036388">
    <property type="entry name" value="WH-like_DNA-bd_sf"/>
</dbReference>
<keyword evidence="3 5" id="KW-0346">Stress response</keyword>
<evidence type="ECO:0000256" key="1">
    <source>
        <dbReference type="ARBA" id="ARBA00022491"/>
    </source>
</evidence>
<dbReference type="EMBL" id="CP075585">
    <property type="protein sequence ID" value="QZA58459.1"/>
    <property type="molecule type" value="Genomic_DNA"/>
</dbReference>
<name>A0ABX8YYU2_9BACT</name>
<dbReference type="PANTHER" id="PTHR34824:SF1">
    <property type="entry name" value="HEAT-INDUCIBLE TRANSCRIPTION REPRESSOR HRCA"/>
    <property type="match status" value="1"/>
</dbReference>
<dbReference type="InterPro" id="IPR023120">
    <property type="entry name" value="WHTH_transcript_rep_HrcA_IDD"/>
</dbReference>
<protein>
    <recommendedName>
        <fullName evidence="5">Heat-inducible transcription repressor HrcA</fullName>
    </recommendedName>
</protein>
<dbReference type="RefSeq" id="WP_194845010.1">
    <property type="nucleotide sequence ID" value="NZ_CP075585.1"/>
</dbReference>
<dbReference type="Gene3D" id="3.30.450.40">
    <property type="match status" value="1"/>
</dbReference>